<dbReference type="Gene3D" id="1.25.40.10">
    <property type="entry name" value="Tetratricopeptide repeat domain"/>
    <property type="match status" value="1"/>
</dbReference>
<dbReference type="InterPro" id="IPR019734">
    <property type="entry name" value="TPR_rpt"/>
</dbReference>
<protein>
    <submittedName>
        <fullName evidence="2">Uncharacterized protein</fullName>
    </submittedName>
</protein>
<dbReference type="Pfam" id="PF13431">
    <property type="entry name" value="TPR_17"/>
    <property type="match status" value="1"/>
</dbReference>
<keyword evidence="1" id="KW-0812">Transmembrane</keyword>
<accession>A0A0F9IWR4</accession>
<feature type="transmembrane region" description="Helical" evidence="1">
    <location>
        <begin position="12"/>
        <end position="36"/>
    </location>
</feature>
<evidence type="ECO:0000313" key="2">
    <source>
        <dbReference type="EMBL" id="KKM61824.1"/>
    </source>
</evidence>
<organism evidence="2">
    <name type="scientific">marine sediment metagenome</name>
    <dbReference type="NCBI Taxonomy" id="412755"/>
    <lineage>
        <taxon>unclassified sequences</taxon>
        <taxon>metagenomes</taxon>
        <taxon>ecological metagenomes</taxon>
    </lineage>
</organism>
<dbReference type="PROSITE" id="PS50005">
    <property type="entry name" value="TPR"/>
    <property type="match status" value="2"/>
</dbReference>
<keyword evidence="1" id="KW-1133">Transmembrane helix</keyword>
<evidence type="ECO:0000256" key="1">
    <source>
        <dbReference type="SAM" id="Phobius"/>
    </source>
</evidence>
<feature type="non-terminal residue" evidence="2">
    <location>
        <position position="415"/>
    </location>
</feature>
<comment type="caution">
    <text evidence="2">The sequence shown here is derived from an EMBL/GenBank/DDBJ whole genome shotgun (WGS) entry which is preliminary data.</text>
</comment>
<name>A0A0F9IWR4_9ZZZZ</name>
<dbReference type="SMART" id="SM00028">
    <property type="entry name" value="TPR"/>
    <property type="match status" value="2"/>
</dbReference>
<reference evidence="2" key="1">
    <citation type="journal article" date="2015" name="Nature">
        <title>Complex archaea that bridge the gap between prokaryotes and eukaryotes.</title>
        <authorList>
            <person name="Spang A."/>
            <person name="Saw J.H."/>
            <person name="Jorgensen S.L."/>
            <person name="Zaremba-Niedzwiedzka K."/>
            <person name="Martijn J."/>
            <person name="Lind A.E."/>
            <person name="van Eijk R."/>
            <person name="Schleper C."/>
            <person name="Guy L."/>
            <person name="Ettema T.J."/>
        </authorList>
    </citation>
    <scope>NUCLEOTIDE SEQUENCE</scope>
</reference>
<gene>
    <name evidence="2" type="ORF">LCGC14_1527870</name>
</gene>
<proteinExistence type="predicted"/>
<sequence>MVDNKKQVTEKVLQTTVAVLSIAVIAVMALVGKAIFIDSDKAPRSAVEKQLYDAQQALAKNPNNIDARLMLGFTYSQMGEHSDAQDEYSLVLKVNPNHTKAIYLLAGSYEKEGKMSKAVETYKRLKDYEPAVYQLGRIYVDQKKSMKEIGREFKCDRTTVRERLKKYKISIRAQATVLKERRKCNINGTKQSTCEICGIVFETPLRSGPKPTVCSPRCRGKRDDFKRKRYKKQCQQCGRSYSTNYKPQKFHNHKCFTTNRRTFKGTKRECAICHKQYEPTQDKQQCCGPECASKKSGISHMKYEYNIPDGLTKRERFNFCQNKKRNERAKTDPGFRLNERIRKAIYFSILGRKNGRHWEHLVGWTLKQLKTYLQKLFQTGMTWENYGEWHVDHIIPISAHNFSKPEHPDFKRCWA</sequence>
<dbReference type="SUPFAM" id="SSF48452">
    <property type="entry name" value="TPR-like"/>
    <property type="match status" value="1"/>
</dbReference>
<dbReference type="EMBL" id="LAZR01011413">
    <property type="protein sequence ID" value="KKM61824.1"/>
    <property type="molecule type" value="Genomic_DNA"/>
</dbReference>
<dbReference type="AlphaFoldDB" id="A0A0F9IWR4"/>
<dbReference type="InterPro" id="IPR011990">
    <property type="entry name" value="TPR-like_helical_dom_sf"/>
</dbReference>
<keyword evidence="1" id="KW-0472">Membrane</keyword>
<dbReference type="Pfam" id="PF13174">
    <property type="entry name" value="TPR_6"/>
    <property type="match status" value="1"/>
</dbReference>